<evidence type="ECO:0000313" key="2">
    <source>
        <dbReference type="Proteomes" id="UP000274131"/>
    </source>
</evidence>
<name>A0A0N4UWG2_ENTVE</name>
<gene>
    <name evidence="1" type="ORF">EVEC_LOCUS1534</name>
</gene>
<organism evidence="3">
    <name type="scientific">Enterobius vermicularis</name>
    <name type="common">Human pinworm</name>
    <dbReference type="NCBI Taxonomy" id="51028"/>
    <lineage>
        <taxon>Eukaryota</taxon>
        <taxon>Metazoa</taxon>
        <taxon>Ecdysozoa</taxon>
        <taxon>Nematoda</taxon>
        <taxon>Chromadorea</taxon>
        <taxon>Rhabditida</taxon>
        <taxon>Spirurina</taxon>
        <taxon>Oxyuridomorpha</taxon>
        <taxon>Oxyuroidea</taxon>
        <taxon>Oxyuridae</taxon>
        <taxon>Enterobius</taxon>
    </lineage>
</organism>
<evidence type="ECO:0000313" key="1">
    <source>
        <dbReference type="EMBL" id="VDD86391.1"/>
    </source>
</evidence>
<dbReference type="Pfam" id="PF05742">
    <property type="entry name" value="TANGO2"/>
    <property type="match status" value="1"/>
</dbReference>
<dbReference type="OrthoDB" id="191601at2759"/>
<accession>A0A0N4UWG2</accession>
<dbReference type="GO" id="GO:0007030">
    <property type="term" value="P:Golgi organization"/>
    <property type="evidence" value="ECO:0007669"/>
    <property type="project" value="TreeGrafter"/>
</dbReference>
<dbReference type="EMBL" id="UXUI01007224">
    <property type="protein sequence ID" value="VDD86391.1"/>
    <property type="molecule type" value="Genomic_DNA"/>
</dbReference>
<dbReference type="AlphaFoldDB" id="A0A0N4UWG2"/>
<dbReference type="PANTHER" id="PTHR17985">
    <property type="entry name" value="SER/THR-RICH PROTEIN T10 IN DGCR REGION"/>
    <property type="match status" value="1"/>
</dbReference>
<evidence type="ECO:0000313" key="3">
    <source>
        <dbReference type="WBParaSite" id="EVEC_0000182601-mRNA-1"/>
    </source>
</evidence>
<dbReference type="GO" id="GO:0005794">
    <property type="term" value="C:Golgi apparatus"/>
    <property type="evidence" value="ECO:0007669"/>
    <property type="project" value="TreeGrafter"/>
</dbReference>
<dbReference type="Proteomes" id="UP000274131">
    <property type="component" value="Unassembled WGS sequence"/>
</dbReference>
<reference evidence="3" key="1">
    <citation type="submission" date="2017-02" db="UniProtKB">
        <authorList>
            <consortium name="WormBaseParasite"/>
        </authorList>
    </citation>
    <scope>IDENTIFICATION</scope>
</reference>
<proteinExistence type="predicted"/>
<dbReference type="InterPro" id="IPR008551">
    <property type="entry name" value="TANGO2"/>
</dbReference>
<dbReference type="WBParaSite" id="EVEC_0000182601-mRNA-1">
    <property type="protein sequence ID" value="EVEC_0000182601-mRNA-1"/>
    <property type="gene ID" value="EVEC_0000182601"/>
</dbReference>
<protein>
    <submittedName>
        <fullName evidence="3">Transport and Golgi organization protein 2 homolog</fullName>
    </submittedName>
</protein>
<sequence length="250" mass="28530">MCVTFVYLNADAVDEKDYQLIVINNRDESYDRPTSYAAWEDGILAGKDEGIPNERGGTWLGVTKGGKVGVLLSMLQKQSTLKPNAPTRGRILNGYFKSKDSAAQYTEKLAQSANKFNCFNLVLLDRYTQRLLFWTEILTLWVYGFGNSPRSHPFRKVEHGTELFKECNEDQLLLELVNILRNDICHHPDNQLLSQTEQQEECSKAMSQLFYSLPGSYRYGRAVFYEVSLYVPALPVTAWATTKLQFTIDD</sequence>
<keyword evidence="2" id="KW-1185">Reference proteome</keyword>
<dbReference type="STRING" id="51028.A0A0N4UWG2"/>
<dbReference type="PANTHER" id="PTHR17985:SF8">
    <property type="entry name" value="TRANSPORT AND GOLGI ORGANIZATION PROTEIN 2 HOMOLOG"/>
    <property type="match status" value="1"/>
</dbReference>
<reference evidence="1 2" key="2">
    <citation type="submission" date="2018-10" db="EMBL/GenBank/DDBJ databases">
        <authorList>
            <consortium name="Pathogen Informatics"/>
        </authorList>
    </citation>
    <scope>NUCLEOTIDE SEQUENCE [LARGE SCALE GENOMIC DNA]</scope>
</reference>
<dbReference type="GO" id="GO:0009306">
    <property type="term" value="P:protein secretion"/>
    <property type="evidence" value="ECO:0007669"/>
    <property type="project" value="TreeGrafter"/>
</dbReference>